<evidence type="ECO:0000256" key="1">
    <source>
        <dbReference type="ARBA" id="ARBA00000971"/>
    </source>
</evidence>
<dbReference type="InterPro" id="IPR002130">
    <property type="entry name" value="Cyclophilin-type_PPIase_dom"/>
</dbReference>
<dbReference type="Gene3D" id="2.40.100.10">
    <property type="entry name" value="Cyclophilin-like"/>
    <property type="match status" value="1"/>
</dbReference>
<dbReference type="InterPro" id="IPR024936">
    <property type="entry name" value="Cyclophilin-type_PPIase"/>
</dbReference>
<evidence type="ECO:0000313" key="6">
    <source>
        <dbReference type="EMBL" id="ODQ45826.1"/>
    </source>
</evidence>
<dbReference type="EMBL" id="KV454004">
    <property type="protein sequence ID" value="ODQ45826.1"/>
    <property type="molecule type" value="Genomic_DNA"/>
</dbReference>
<dbReference type="Proteomes" id="UP000094455">
    <property type="component" value="Unassembled WGS sequence"/>
</dbReference>
<protein>
    <recommendedName>
        <fullName evidence="4">Peptidyl-prolyl cis-trans isomerase</fullName>
        <shortName evidence="4">PPIase</shortName>
        <ecNumber evidence="4">5.2.1.8</ecNumber>
    </recommendedName>
</protein>
<dbReference type="PIRSF" id="PIRSF001467">
    <property type="entry name" value="Peptidylpro_ismrse"/>
    <property type="match status" value="1"/>
</dbReference>
<dbReference type="GeneID" id="30178993"/>
<accession>A0A1E3NIB7</accession>
<dbReference type="GO" id="GO:0016018">
    <property type="term" value="F:cyclosporin A binding"/>
    <property type="evidence" value="ECO:0007669"/>
    <property type="project" value="TreeGrafter"/>
</dbReference>
<evidence type="ECO:0000256" key="3">
    <source>
        <dbReference type="ARBA" id="ARBA00023235"/>
    </source>
</evidence>
<comment type="similarity">
    <text evidence="4">Belongs to the cyclophilin-type PPIase family.</text>
</comment>
<reference evidence="6 7" key="1">
    <citation type="journal article" date="2016" name="Proc. Natl. Acad. Sci. U.S.A.">
        <title>Comparative genomics of biotechnologically important yeasts.</title>
        <authorList>
            <person name="Riley R."/>
            <person name="Haridas S."/>
            <person name="Wolfe K.H."/>
            <person name="Lopes M.R."/>
            <person name="Hittinger C.T."/>
            <person name="Goeker M."/>
            <person name="Salamov A.A."/>
            <person name="Wisecaver J.H."/>
            <person name="Long T.M."/>
            <person name="Calvey C.H."/>
            <person name="Aerts A.L."/>
            <person name="Barry K.W."/>
            <person name="Choi C."/>
            <person name="Clum A."/>
            <person name="Coughlan A.Y."/>
            <person name="Deshpande S."/>
            <person name="Douglass A.P."/>
            <person name="Hanson S.J."/>
            <person name="Klenk H.-P."/>
            <person name="LaButti K.M."/>
            <person name="Lapidus A."/>
            <person name="Lindquist E.A."/>
            <person name="Lipzen A.M."/>
            <person name="Meier-Kolthoff J.P."/>
            <person name="Ohm R.A."/>
            <person name="Otillar R.P."/>
            <person name="Pangilinan J.L."/>
            <person name="Peng Y."/>
            <person name="Rokas A."/>
            <person name="Rosa C.A."/>
            <person name="Scheuner C."/>
            <person name="Sibirny A.A."/>
            <person name="Slot J.C."/>
            <person name="Stielow J.B."/>
            <person name="Sun H."/>
            <person name="Kurtzman C.P."/>
            <person name="Blackwell M."/>
            <person name="Grigoriev I.V."/>
            <person name="Jeffries T.W."/>
        </authorList>
    </citation>
    <scope>NUCLEOTIDE SEQUENCE [LARGE SCALE GENOMIC DNA]</scope>
    <source>
        <strain evidence="6 7">NRRL Y-2026</strain>
    </source>
</reference>
<dbReference type="SUPFAM" id="SSF50891">
    <property type="entry name" value="Cyclophilin-like"/>
    <property type="match status" value="1"/>
</dbReference>
<dbReference type="AlphaFoldDB" id="A0A1E3NIB7"/>
<dbReference type="EC" id="5.2.1.8" evidence="4"/>
<dbReference type="PANTHER" id="PTHR11071:SF561">
    <property type="entry name" value="PEPTIDYL-PROLYL CIS-TRANS ISOMERASE D-RELATED"/>
    <property type="match status" value="1"/>
</dbReference>
<dbReference type="PRINTS" id="PR00153">
    <property type="entry name" value="CSAPPISMRASE"/>
</dbReference>
<organism evidence="6 7">
    <name type="scientific">Pichia membranifaciens NRRL Y-2026</name>
    <dbReference type="NCBI Taxonomy" id="763406"/>
    <lineage>
        <taxon>Eukaryota</taxon>
        <taxon>Fungi</taxon>
        <taxon>Dikarya</taxon>
        <taxon>Ascomycota</taxon>
        <taxon>Saccharomycotina</taxon>
        <taxon>Pichiomycetes</taxon>
        <taxon>Pichiales</taxon>
        <taxon>Pichiaceae</taxon>
        <taxon>Pichia</taxon>
    </lineage>
</organism>
<dbReference type="PROSITE" id="PS50072">
    <property type="entry name" value="CSA_PPIASE_2"/>
    <property type="match status" value="1"/>
</dbReference>
<proteinExistence type="inferred from homology"/>
<dbReference type="Pfam" id="PF00160">
    <property type="entry name" value="Pro_isomerase"/>
    <property type="match status" value="1"/>
</dbReference>
<dbReference type="RefSeq" id="XP_019016939.1">
    <property type="nucleotide sequence ID" value="XM_019162306.1"/>
</dbReference>
<feature type="non-terminal residue" evidence="6">
    <location>
        <position position="1"/>
    </location>
</feature>
<keyword evidence="7" id="KW-1185">Reference proteome</keyword>
<dbReference type="PANTHER" id="PTHR11071">
    <property type="entry name" value="PEPTIDYL-PROLYL CIS-TRANS ISOMERASE"/>
    <property type="match status" value="1"/>
</dbReference>
<comment type="catalytic activity">
    <reaction evidence="1 4">
        <text>[protein]-peptidylproline (omega=180) = [protein]-peptidylproline (omega=0)</text>
        <dbReference type="Rhea" id="RHEA:16237"/>
        <dbReference type="Rhea" id="RHEA-COMP:10747"/>
        <dbReference type="Rhea" id="RHEA-COMP:10748"/>
        <dbReference type="ChEBI" id="CHEBI:83833"/>
        <dbReference type="ChEBI" id="CHEBI:83834"/>
        <dbReference type="EC" id="5.2.1.8"/>
    </reaction>
</comment>
<sequence length="181" mass="19578">DPAVTDLLYLDVHQRLSKESIESRPLGTVVIGLFGTIVPKTVENFKGLAATYERTHTLFHRVIPGFVIQAGDIDNQGGHSIYGEKGAPPPKDADPHRYGPLYSGLEDENFILSHNKLGRVSVANAGPNTGGSQFFICMEPQPGLDGSHVVFGQVLQGMNVAEQISGVDRDLSDKPLLDVFI</sequence>
<dbReference type="GO" id="GO:0006457">
    <property type="term" value="P:protein folding"/>
    <property type="evidence" value="ECO:0007669"/>
    <property type="project" value="TreeGrafter"/>
</dbReference>
<comment type="function">
    <text evidence="4">PPIases accelerate the folding of proteins. It catalyzes the cis-trans isomerization of proline imidic peptide bonds in oligopeptides.</text>
</comment>
<gene>
    <name evidence="6" type="ORF">PICMEDRAFT_23414</name>
</gene>
<keyword evidence="3 4" id="KW-0413">Isomerase</keyword>
<dbReference type="OrthoDB" id="3997168at2759"/>
<dbReference type="STRING" id="763406.A0A1E3NIB7"/>
<evidence type="ECO:0000256" key="2">
    <source>
        <dbReference type="ARBA" id="ARBA00023110"/>
    </source>
</evidence>
<dbReference type="GO" id="GO:0003755">
    <property type="term" value="F:peptidyl-prolyl cis-trans isomerase activity"/>
    <property type="evidence" value="ECO:0007669"/>
    <property type="project" value="UniProtKB-UniRule"/>
</dbReference>
<evidence type="ECO:0000313" key="7">
    <source>
        <dbReference type="Proteomes" id="UP000094455"/>
    </source>
</evidence>
<name>A0A1E3NIB7_9ASCO</name>
<keyword evidence="2 4" id="KW-0697">Rotamase</keyword>
<dbReference type="GO" id="GO:0005737">
    <property type="term" value="C:cytoplasm"/>
    <property type="evidence" value="ECO:0007669"/>
    <property type="project" value="TreeGrafter"/>
</dbReference>
<feature type="domain" description="PPIase cyclophilin-type" evidence="5">
    <location>
        <begin position="16"/>
        <end position="181"/>
    </location>
</feature>
<dbReference type="InterPro" id="IPR029000">
    <property type="entry name" value="Cyclophilin-like_dom_sf"/>
</dbReference>
<evidence type="ECO:0000259" key="5">
    <source>
        <dbReference type="PROSITE" id="PS50072"/>
    </source>
</evidence>
<feature type="non-terminal residue" evidence="6">
    <location>
        <position position="181"/>
    </location>
</feature>
<evidence type="ECO:0000256" key="4">
    <source>
        <dbReference type="RuleBase" id="RU363019"/>
    </source>
</evidence>